<sequence>MEFEASEEANDILSNGILVETSKGLVCMSLNDALSSNLNLSVEDLQNVATQLLLQQNKTEIQKICSTVTCDVIGDSDGFTSESSDVSGIINNSETLLAVQIPENSITLTNYINTNNTKSKCVSEPKLVVLSTDPENLSSTVSDSDTNSIILKPEVHKRSPITKKDNDTNAETTQDGTHKVPAKKRGGWPKGRKRKPELLHLPPKAPATGYNLFLNDQRMLLKDSNLPFHEKTKLIGNKWSSLSLDEKRPYLEKAEEEKRRYREEFKQYRQSGAYQLYLANKRRKRAKYNVLSESDMDATDDIDDEDNEELYCRTCDQCFHNLHNKREHLLSRQHQQSIAGAISKELNSDYETDGAGVTSCLSFSTSLDESSLDAMPSGSSGVKAPNQNYNTSQTVVESMNNLFSSVMVRETEIKSLQLRLQETSEQHTALYKQLCSLKETESKLKKQFALLKEQEKDMELKVFHLWQVPSWFIITDLNETTEEYNID</sequence>
<protein>
    <submittedName>
        <fullName evidence="1">High mobility group protein 2</fullName>
    </submittedName>
</protein>
<proteinExistence type="predicted"/>
<dbReference type="EMBL" id="CM043021">
    <property type="protein sequence ID" value="KAI4457542.1"/>
    <property type="molecule type" value="Genomic_DNA"/>
</dbReference>
<name>A0ACB9SQW3_HOLOL</name>
<comment type="caution">
    <text evidence="1">The sequence shown here is derived from an EMBL/GenBank/DDBJ whole genome shotgun (WGS) entry which is preliminary data.</text>
</comment>
<evidence type="ECO:0000313" key="1">
    <source>
        <dbReference type="EMBL" id="KAI4457542.1"/>
    </source>
</evidence>
<accession>A0ACB9SQW3</accession>
<reference evidence="1" key="1">
    <citation type="submission" date="2022-04" db="EMBL/GenBank/DDBJ databases">
        <title>Chromosome-scale genome assembly of Holotrichia oblita Faldermann.</title>
        <authorList>
            <person name="Rongchong L."/>
        </authorList>
    </citation>
    <scope>NUCLEOTIDE SEQUENCE</scope>
    <source>
        <strain evidence="1">81SQS9</strain>
    </source>
</reference>
<keyword evidence="2" id="KW-1185">Reference proteome</keyword>
<evidence type="ECO:0000313" key="2">
    <source>
        <dbReference type="Proteomes" id="UP001056778"/>
    </source>
</evidence>
<gene>
    <name evidence="1" type="ORF">MML48_7g00003437</name>
</gene>
<organism evidence="1 2">
    <name type="scientific">Holotrichia oblita</name>
    <name type="common">Chafer beetle</name>
    <dbReference type="NCBI Taxonomy" id="644536"/>
    <lineage>
        <taxon>Eukaryota</taxon>
        <taxon>Metazoa</taxon>
        <taxon>Ecdysozoa</taxon>
        <taxon>Arthropoda</taxon>
        <taxon>Hexapoda</taxon>
        <taxon>Insecta</taxon>
        <taxon>Pterygota</taxon>
        <taxon>Neoptera</taxon>
        <taxon>Endopterygota</taxon>
        <taxon>Coleoptera</taxon>
        <taxon>Polyphaga</taxon>
        <taxon>Scarabaeiformia</taxon>
        <taxon>Scarabaeidae</taxon>
        <taxon>Melolonthinae</taxon>
        <taxon>Holotrichia</taxon>
    </lineage>
</organism>
<dbReference type="Proteomes" id="UP001056778">
    <property type="component" value="Chromosome 7"/>
</dbReference>